<dbReference type="PANTHER" id="PTHR37904">
    <property type="entry name" value="OS10G0566900 PROTEIN"/>
    <property type="match status" value="1"/>
</dbReference>
<evidence type="ECO:0000256" key="1">
    <source>
        <dbReference type="SAM" id="MobiDB-lite"/>
    </source>
</evidence>
<comment type="caution">
    <text evidence="2">The sequence shown here is derived from an EMBL/GenBank/DDBJ whole genome shotgun (WGS) entry which is preliminary data.</text>
</comment>
<evidence type="ECO:0000313" key="3">
    <source>
        <dbReference type="Proteomes" id="UP001153076"/>
    </source>
</evidence>
<protein>
    <submittedName>
        <fullName evidence="2">Uncharacterized protein</fullName>
    </submittedName>
</protein>
<dbReference type="InterPro" id="IPR038985">
    <property type="entry name" value="OPRN-like"/>
</dbReference>
<keyword evidence="3" id="KW-1185">Reference proteome</keyword>
<dbReference type="PANTHER" id="PTHR37904:SF2">
    <property type="entry name" value="OS10G0566900 PROTEIN"/>
    <property type="match status" value="1"/>
</dbReference>
<feature type="compositionally biased region" description="Basic and acidic residues" evidence="1">
    <location>
        <begin position="13"/>
        <end position="24"/>
    </location>
</feature>
<feature type="region of interest" description="Disordered" evidence="1">
    <location>
        <begin position="1"/>
        <end position="24"/>
    </location>
</feature>
<accession>A0A9Q1JJJ8</accession>
<dbReference type="GO" id="GO:0098869">
    <property type="term" value="P:cellular oxidant detoxification"/>
    <property type="evidence" value="ECO:0007669"/>
    <property type="project" value="InterPro"/>
</dbReference>
<organism evidence="2 3">
    <name type="scientific">Carnegiea gigantea</name>
    <dbReference type="NCBI Taxonomy" id="171969"/>
    <lineage>
        <taxon>Eukaryota</taxon>
        <taxon>Viridiplantae</taxon>
        <taxon>Streptophyta</taxon>
        <taxon>Embryophyta</taxon>
        <taxon>Tracheophyta</taxon>
        <taxon>Spermatophyta</taxon>
        <taxon>Magnoliopsida</taxon>
        <taxon>eudicotyledons</taxon>
        <taxon>Gunneridae</taxon>
        <taxon>Pentapetalae</taxon>
        <taxon>Caryophyllales</taxon>
        <taxon>Cactineae</taxon>
        <taxon>Cactaceae</taxon>
        <taxon>Cactoideae</taxon>
        <taxon>Echinocereeae</taxon>
        <taxon>Carnegiea</taxon>
    </lineage>
</organism>
<dbReference type="AlphaFoldDB" id="A0A9Q1JJJ8"/>
<proteinExistence type="predicted"/>
<gene>
    <name evidence="2" type="ORF">Cgig2_023298</name>
</gene>
<reference evidence="2" key="1">
    <citation type="submission" date="2022-04" db="EMBL/GenBank/DDBJ databases">
        <title>Carnegiea gigantea Genome sequencing and assembly v2.</title>
        <authorList>
            <person name="Copetti D."/>
            <person name="Sanderson M.J."/>
            <person name="Burquez A."/>
            <person name="Wojciechowski M.F."/>
        </authorList>
    </citation>
    <scope>NUCLEOTIDE SEQUENCE</scope>
    <source>
        <strain evidence="2">SGP5-SGP5p</strain>
        <tissue evidence="2">Aerial part</tissue>
    </source>
</reference>
<sequence length="281" mass="31997">MARSIAEVPPAQNRRDNHRGEEEVRLRRRNEELERELKESKKKEEMLREELQAVLDRLRVAEEAEERLCLQLGELEVIGDKKYYGRLRGVDGIEAAVLQKQLDSLETILLSIKNTMEDFRAIVLLLEKMVRDGRQLLGGGSQLSARQLKQRVGVKPSLSDCLDGLTILHEMHSSDATDLGALQQLLIDQPNIPRDEGKIVTFLDRFEAYYNSSLTLSFLKKYVEGSEPTRPIGLEACIGALVNNLEECFIIFFFMWIHHLTIIISRKETGGDHGYGRGTHA</sequence>
<dbReference type="OrthoDB" id="2018540at2759"/>
<evidence type="ECO:0000313" key="2">
    <source>
        <dbReference type="EMBL" id="KAJ8427922.1"/>
    </source>
</evidence>
<dbReference type="Pfam" id="PF15011">
    <property type="entry name" value="CA109-like"/>
    <property type="match status" value="1"/>
</dbReference>
<dbReference type="InterPro" id="IPR029159">
    <property type="entry name" value="CA109-like"/>
</dbReference>
<dbReference type="Proteomes" id="UP001153076">
    <property type="component" value="Unassembled WGS sequence"/>
</dbReference>
<dbReference type="EMBL" id="JAKOGI010001074">
    <property type="protein sequence ID" value="KAJ8427922.1"/>
    <property type="molecule type" value="Genomic_DNA"/>
</dbReference>
<name>A0A9Q1JJJ8_9CARY</name>